<reference evidence="2" key="1">
    <citation type="submission" date="2021-04" db="EMBL/GenBank/DDBJ databases">
        <title>Isolation of p-tert-butylphenol degrading bacteria Sphingobium phenoxybenzoativorans Tas13 from active sludge.</title>
        <authorList>
            <person name="Li Y."/>
        </authorList>
    </citation>
    <scope>NUCLEOTIDE SEQUENCE</scope>
    <source>
        <strain evidence="2">Tas13</strain>
    </source>
</reference>
<protein>
    <recommendedName>
        <fullName evidence="4">SH3-like domain-containing protein</fullName>
    </recommendedName>
</protein>
<keyword evidence="3" id="KW-1185">Reference proteome</keyword>
<keyword evidence="1" id="KW-0732">Signal</keyword>
<evidence type="ECO:0000313" key="2">
    <source>
        <dbReference type="EMBL" id="QUT08265.1"/>
    </source>
</evidence>
<feature type="chain" id="PRO_5037317012" description="SH3-like domain-containing protein" evidence="1">
    <location>
        <begin position="25"/>
        <end position="160"/>
    </location>
</feature>
<evidence type="ECO:0008006" key="4">
    <source>
        <dbReference type="Google" id="ProtNLM"/>
    </source>
</evidence>
<name>A0A975KBD0_9SPHN</name>
<dbReference type="EMBL" id="CP073910">
    <property type="protein sequence ID" value="QUT08265.1"/>
    <property type="molecule type" value="Genomic_DNA"/>
</dbReference>
<evidence type="ECO:0000256" key="1">
    <source>
        <dbReference type="SAM" id="SignalP"/>
    </source>
</evidence>
<organism evidence="2 3">
    <name type="scientific">Sphingobium phenoxybenzoativorans</name>
    <dbReference type="NCBI Taxonomy" id="1592790"/>
    <lineage>
        <taxon>Bacteria</taxon>
        <taxon>Pseudomonadati</taxon>
        <taxon>Pseudomonadota</taxon>
        <taxon>Alphaproteobacteria</taxon>
        <taxon>Sphingomonadales</taxon>
        <taxon>Sphingomonadaceae</taxon>
        <taxon>Sphingobium</taxon>
    </lineage>
</organism>
<dbReference type="Pfam" id="PF06347">
    <property type="entry name" value="SH3_4"/>
    <property type="match status" value="2"/>
</dbReference>
<dbReference type="AlphaFoldDB" id="A0A975KBD0"/>
<dbReference type="InterPro" id="IPR010466">
    <property type="entry name" value="DUF1058"/>
</dbReference>
<dbReference type="KEGG" id="spph:KFK14_14295"/>
<dbReference type="Proteomes" id="UP000681425">
    <property type="component" value="Chromosome"/>
</dbReference>
<dbReference type="RefSeq" id="WP_212611156.1">
    <property type="nucleotide sequence ID" value="NZ_CP073910.1"/>
</dbReference>
<accession>A0A975KBD0</accession>
<sequence>MNGQEKVAALAVLLGVSLMIAAPAQGQAKKKLPYWASLSQSEARMRVGPSLDYPSNWIYRRRDLPVKVVQVHGNWRKIEDSAGVQGWMHVRLLSDTPTALVTGGVTPLRAAPSDGAATLYRAEPGVVGRLSDCSGGWCRLDVAGKKGFVRADSIWGAVTP</sequence>
<proteinExistence type="predicted"/>
<feature type="signal peptide" evidence="1">
    <location>
        <begin position="1"/>
        <end position="24"/>
    </location>
</feature>
<evidence type="ECO:0000313" key="3">
    <source>
        <dbReference type="Proteomes" id="UP000681425"/>
    </source>
</evidence>
<gene>
    <name evidence="2" type="ORF">KFK14_14295</name>
</gene>